<protein>
    <submittedName>
        <fullName evidence="2">Collagen alpha 1(VIII) chain protein</fullName>
    </submittedName>
</protein>
<feature type="compositionally biased region" description="Polar residues" evidence="1">
    <location>
        <begin position="67"/>
        <end position="80"/>
    </location>
</feature>
<proteinExistence type="predicted"/>
<dbReference type="EMBL" id="BK014805">
    <property type="protein sequence ID" value="DAD76600.1"/>
    <property type="molecule type" value="Genomic_DNA"/>
</dbReference>
<reference evidence="2" key="1">
    <citation type="journal article" date="2021" name="Proc. Natl. Acad. Sci. U.S.A.">
        <title>A Catalog of Tens of Thousands of Viruses from Human Metagenomes Reveals Hidden Associations with Chronic Diseases.</title>
        <authorList>
            <person name="Tisza M.J."/>
            <person name="Buck C.B."/>
        </authorList>
    </citation>
    <scope>NUCLEOTIDE SEQUENCE</scope>
    <source>
        <strain evidence="2">CtOkv13</strain>
    </source>
</reference>
<evidence type="ECO:0000313" key="2">
    <source>
        <dbReference type="EMBL" id="DAD76600.1"/>
    </source>
</evidence>
<feature type="region of interest" description="Disordered" evidence="1">
    <location>
        <begin position="31"/>
        <end position="81"/>
    </location>
</feature>
<evidence type="ECO:0000256" key="1">
    <source>
        <dbReference type="SAM" id="MobiDB-lite"/>
    </source>
</evidence>
<feature type="compositionally biased region" description="Low complexity" evidence="1">
    <location>
        <begin position="49"/>
        <end position="66"/>
    </location>
</feature>
<dbReference type="Gene3D" id="1.20.5.320">
    <property type="entry name" value="6-Phosphogluconate Dehydrogenase, domain 3"/>
    <property type="match status" value="1"/>
</dbReference>
<accession>A0A8S5M374</accession>
<sequence>MDANVGTPSVTITASGANTAKVFNFAFKNLKGQKGDTGPRGPQGEQGPKGETGATGATPTITASATVSNTTGTPSVTVTRGGTDAAPTFAFAFTNLKGAKGDPGVNATTTAVATTSANGLMSSTDKSKLDGIAVGATKVIETTVSGWGFTKNAGTITGIKMNGSSKGTSGVVDLGTVLTAHQAIKINGTAITPGTLNLKAGSNVTFNNSNGTLTINSSASGTDTKNTAGSSNSTSKLYLVGATSQSSAGVTTYSNANVYATNGTLYSTNLTASGIIESDHYYSDRQTQ</sequence>
<keyword evidence="2" id="KW-0176">Collagen</keyword>
<organism evidence="2">
    <name type="scientific">Siphoviridae sp. ctOkv13</name>
    <dbReference type="NCBI Taxonomy" id="2826314"/>
    <lineage>
        <taxon>Viruses</taxon>
        <taxon>Duplodnaviria</taxon>
        <taxon>Heunggongvirae</taxon>
        <taxon>Uroviricota</taxon>
        <taxon>Caudoviricetes</taxon>
    </lineage>
</organism>
<name>A0A8S5M374_9CAUD</name>